<protein>
    <submittedName>
        <fullName evidence="1">Uncharacterized protein</fullName>
    </submittedName>
</protein>
<dbReference type="AlphaFoldDB" id="A0A7Z9BQS6"/>
<dbReference type="Proteomes" id="UP000182190">
    <property type="component" value="Unassembled WGS sequence"/>
</dbReference>
<evidence type="ECO:0000313" key="1">
    <source>
        <dbReference type="EMBL" id="VXD15173.1"/>
    </source>
</evidence>
<sequence length="72" mass="8375">MNPVNPLKRATYKSSSPIFKQGVFIVGGKKENKSDLFLVKSKKDHFYLILKNYVKQYNRTTEVSQGFSEKSW</sequence>
<name>A0A7Z9BQS6_9CYAN</name>
<dbReference type="EMBL" id="CZCS02000017">
    <property type="protein sequence ID" value="VXD15173.1"/>
    <property type="molecule type" value="Genomic_DNA"/>
</dbReference>
<organism evidence="1 2">
    <name type="scientific">Planktothrix paucivesiculata PCC 9631</name>
    <dbReference type="NCBI Taxonomy" id="671071"/>
    <lineage>
        <taxon>Bacteria</taxon>
        <taxon>Bacillati</taxon>
        <taxon>Cyanobacteriota</taxon>
        <taxon>Cyanophyceae</taxon>
        <taxon>Oscillatoriophycideae</taxon>
        <taxon>Oscillatoriales</taxon>
        <taxon>Microcoleaceae</taxon>
        <taxon>Planktothrix</taxon>
    </lineage>
</organism>
<proteinExistence type="predicted"/>
<reference evidence="1" key="1">
    <citation type="submission" date="2019-10" db="EMBL/GenBank/DDBJ databases">
        <authorList>
            <consortium name="Genoscope - CEA"/>
            <person name="William W."/>
        </authorList>
    </citation>
    <scope>NUCLEOTIDE SEQUENCE [LARGE SCALE GENOMIC DNA]</scope>
    <source>
        <strain evidence="1">BBR_PRJEB10994</strain>
    </source>
</reference>
<accession>A0A7Z9BQS6</accession>
<comment type="caution">
    <text evidence="1">The sequence shown here is derived from an EMBL/GenBank/DDBJ whole genome shotgun (WGS) entry which is preliminary data.</text>
</comment>
<keyword evidence="2" id="KW-1185">Reference proteome</keyword>
<evidence type="ECO:0000313" key="2">
    <source>
        <dbReference type="Proteomes" id="UP000182190"/>
    </source>
</evidence>
<gene>
    <name evidence="1" type="ORF">PL9631_1130016</name>
</gene>